<dbReference type="PANTHER" id="PTHR10048:SF22">
    <property type="entry name" value="PHOSPHATIDYLINOSITOL 4-KINASE BETA"/>
    <property type="match status" value="1"/>
</dbReference>
<dbReference type="CDD" id="cd05168">
    <property type="entry name" value="PI4Kc_III_beta"/>
    <property type="match status" value="1"/>
</dbReference>
<accession>A0A8J5UJ36</accession>
<dbReference type="AlphaFoldDB" id="A0A8J5UJ36"/>
<dbReference type="FunFam" id="3.30.1010.10:FF:000021">
    <property type="entry name" value="Phosphatidylinositol 4-kinase"/>
    <property type="match status" value="1"/>
</dbReference>
<evidence type="ECO:0000256" key="5">
    <source>
        <dbReference type="ARBA" id="ARBA00022679"/>
    </source>
</evidence>
<dbReference type="EC" id="2.7.1.67" evidence="4"/>
<gene>
    <name evidence="12" type="ORF">J8A68_004976</name>
</gene>
<evidence type="ECO:0000256" key="1">
    <source>
        <dbReference type="ARBA" id="ARBA00001686"/>
    </source>
</evidence>
<evidence type="ECO:0000313" key="12">
    <source>
        <dbReference type="EMBL" id="KAG7661517.1"/>
    </source>
</evidence>
<feature type="compositionally biased region" description="Polar residues" evidence="10">
    <location>
        <begin position="72"/>
        <end position="83"/>
    </location>
</feature>
<evidence type="ECO:0000256" key="2">
    <source>
        <dbReference type="ARBA" id="ARBA00004123"/>
    </source>
</evidence>
<dbReference type="GO" id="GO:0005737">
    <property type="term" value="C:cytoplasm"/>
    <property type="evidence" value="ECO:0007669"/>
    <property type="project" value="TreeGrafter"/>
</dbReference>
<dbReference type="GO" id="GO:0016020">
    <property type="term" value="C:membrane"/>
    <property type="evidence" value="ECO:0007669"/>
    <property type="project" value="TreeGrafter"/>
</dbReference>
<dbReference type="InterPro" id="IPR015433">
    <property type="entry name" value="PI3/4_kinase"/>
</dbReference>
<feature type="domain" description="PI3K/PI4K catalytic" evidence="11">
    <location>
        <begin position="540"/>
        <end position="818"/>
    </location>
</feature>
<dbReference type="InterPro" id="IPR000403">
    <property type="entry name" value="PI3/4_kinase_cat_dom"/>
</dbReference>
<evidence type="ECO:0000313" key="13">
    <source>
        <dbReference type="Proteomes" id="UP000694255"/>
    </source>
</evidence>
<name>A0A8J5UJ36_9ASCO</name>
<dbReference type="GO" id="GO:0044011">
    <property type="term" value="P:single-species biofilm formation on inanimate substrate"/>
    <property type="evidence" value="ECO:0007669"/>
    <property type="project" value="UniProtKB-ARBA"/>
</dbReference>
<dbReference type="OrthoDB" id="10264149at2759"/>
<dbReference type="PANTHER" id="PTHR10048">
    <property type="entry name" value="PHOSPHATIDYLINOSITOL KINASE"/>
    <property type="match status" value="1"/>
</dbReference>
<dbReference type="EMBL" id="JAGSYN010000218">
    <property type="protein sequence ID" value="KAG7661517.1"/>
    <property type="molecule type" value="Genomic_DNA"/>
</dbReference>
<dbReference type="Proteomes" id="UP000694255">
    <property type="component" value="Unassembled WGS sequence"/>
</dbReference>
<dbReference type="InterPro" id="IPR018936">
    <property type="entry name" value="PI3/4_kinase_CS"/>
</dbReference>
<evidence type="ECO:0000259" key="11">
    <source>
        <dbReference type="PROSITE" id="PS50290"/>
    </source>
</evidence>
<proteinExistence type="inferred from homology"/>
<evidence type="ECO:0000256" key="3">
    <source>
        <dbReference type="ARBA" id="ARBA00006209"/>
    </source>
</evidence>
<feature type="region of interest" description="Disordered" evidence="10">
    <location>
        <begin position="404"/>
        <end position="436"/>
    </location>
</feature>
<dbReference type="InterPro" id="IPR021601">
    <property type="entry name" value="Phosphatidylino_kinase_fungi"/>
</dbReference>
<evidence type="ECO:0000256" key="6">
    <source>
        <dbReference type="ARBA" id="ARBA00022777"/>
    </source>
</evidence>
<keyword evidence="6" id="KW-0418">Kinase</keyword>
<evidence type="ECO:0000256" key="8">
    <source>
        <dbReference type="ARBA" id="ARBA00023242"/>
    </source>
</evidence>
<keyword evidence="5" id="KW-0808">Transferase</keyword>
<dbReference type="Pfam" id="PF00454">
    <property type="entry name" value="PI3_PI4_kinase"/>
    <property type="match status" value="1"/>
</dbReference>
<keyword evidence="8" id="KW-0539">Nucleus</keyword>
<comment type="subcellular location">
    <subcellularLocation>
        <location evidence="2">Nucleus</location>
    </subcellularLocation>
</comment>
<dbReference type="Pfam" id="PF11522">
    <property type="entry name" value="Pik1"/>
    <property type="match status" value="1"/>
</dbReference>
<sequence length="835" mass="93812">MFNTDKIIQTSEFRENLQPALVLCGAIASSIAAPSFNDHVLPLVKSQAKQQKSFVFKLANFQKSLTKNLTLKNQRASTEASSPHSDDETSVSAGTPKHRHRSASLPKSISKMNSMSLSSDESADDYSERGMSFELEKELNRLEMSNEKLSSSNLSEIEETLRINTIIKSKKRIISASNQKPSIVRDLFKSNDPYNINYHSLPDLSSPTETELKPYIFPAESESSLVISRTTSATGLRRQSSQKSNDASVSTYNNLSKRLYVNYTKKETAFIMALQNISVRLSQVPKEARLSALRAELSIINDSSLPSEVDIPQLLPITSNRNKKYHKILKLNINEACVLNSAERVPFLLLVEYLSDEIDFNPLTEYNQRILDNTSNNQIPTRIGEITRENESADFLASQSSIFRSETMSTPVPDETDLSELPMNSSSPKPSNDLFKTDSLFTEESRILRESSPGISETSTKALANQMRIASVMLQQLQNAGKPDCEQSRAIKDRIVQSMISLQDQFDDIDFQKLNELQGDVPNAGERKLENDFKLGEDWNTKKNRIRNSSIYGHLPNWDLCSVIAKNGDDLPQEAFACQLITMISNIWKKDAVGAWTKRMKILITSANTGLVETITNAMSIHSIKKSLTDISIKNGENEKGRIFTLSDYYNKVFGDSTAKPFKQAQDNFSRSLASYSIICYVLQIKDRHNGNIMVDSEGHIIHIDFGFLLSNSPGSVGFEAAPFKLTSEYVELLGGLDSPVYLKFVDLCKKCFLSLRRNSNQIIDIVELMQKDSSLPCFNNGENTSVLLQQRLQLQLSEEEAEQYVETFLIGKSIGSMYTRLYDQFQMITQGIYS</sequence>
<dbReference type="GO" id="GO:0004430">
    <property type="term" value="F:1-phosphatidylinositol 4-kinase activity"/>
    <property type="evidence" value="ECO:0007669"/>
    <property type="project" value="UniProtKB-EC"/>
</dbReference>
<evidence type="ECO:0000256" key="9">
    <source>
        <dbReference type="ARBA" id="ARBA00053476"/>
    </source>
</evidence>
<dbReference type="GeneID" id="73471776"/>
<keyword evidence="7" id="KW-0067">ATP-binding</keyword>
<feature type="region of interest" description="Disordered" evidence="10">
    <location>
        <begin position="72"/>
        <end position="128"/>
    </location>
</feature>
<dbReference type="PROSITE" id="PS00916">
    <property type="entry name" value="PI3_4_KINASE_2"/>
    <property type="match status" value="1"/>
</dbReference>
<comment type="caution">
    <text evidence="12">The sequence shown here is derived from an EMBL/GenBank/DDBJ whole genome shotgun (WGS) entry which is preliminary data.</text>
</comment>
<dbReference type="InterPro" id="IPR057754">
    <property type="entry name" value="PI4-kinase_beta/PIK1_cat"/>
</dbReference>
<protein>
    <recommendedName>
        <fullName evidence="4">1-phosphatidylinositol 4-kinase</fullName>
        <ecNumber evidence="4">2.7.1.67</ecNumber>
    </recommendedName>
</protein>
<dbReference type="GO" id="GO:0005634">
    <property type="term" value="C:nucleus"/>
    <property type="evidence" value="ECO:0007669"/>
    <property type="project" value="UniProtKB-SubCell"/>
</dbReference>
<dbReference type="SMART" id="SM00146">
    <property type="entry name" value="PI3Kc"/>
    <property type="match status" value="1"/>
</dbReference>
<organism evidence="12 13">
    <name type="scientific">[Candida] subhashii</name>
    <dbReference type="NCBI Taxonomy" id="561895"/>
    <lineage>
        <taxon>Eukaryota</taxon>
        <taxon>Fungi</taxon>
        <taxon>Dikarya</taxon>
        <taxon>Ascomycota</taxon>
        <taxon>Saccharomycotina</taxon>
        <taxon>Pichiomycetes</taxon>
        <taxon>Debaryomycetaceae</taxon>
        <taxon>Spathaspora</taxon>
    </lineage>
</organism>
<dbReference type="GO" id="GO:0043001">
    <property type="term" value="P:Golgi to plasma membrane protein transport"/>
    <property type="evidence" value="ECO:0007669"/>
    <property type="project" value="UniProtKB-ARBA"/>
</dbReference>
<comment type="similarity">
    <text evidence="3">Belongs to the PI3/PI4-kinase family. Type III PI4K subfamily.</text>
</comment>
<reference evidence="12 13" key="1">
    <citation type="journal article" date="2021" name="DNA Res.">
        <title>Genome analysis of Candida subhashii reveals its hybrid nature and dual mitochondrial genome conformations.</title>
        <authorList>
            <person name="Mixao V."/>
            <person name="Hegedusova E."/>
            <person name="Saus E."/>
            <person name="Pryszcz L.P."/>
            <person name="Cillingova A."/>
            <person name="Nosek J."/>
            <person name="Gabaldon T."/>
        </authorList>
    </citation>
    <scope>NUCLEOTIDE SEQUENCE [LARGE SCALE GENOMIC DNA]</scope>
    <source>
        <strain evidence="12 13">CBS 10753</strain>
    </source>
</reference>
<comment type="function">
    <text evidence="9">Acts on phosphatidylinositol (PI) in the first committed step in the production of the second messenger inositol 1,4,5,-trisphosphate.</text>
</comment>
<dbReference type="RefSeq" id="XP_049261750.1">
    <property type="nucleotide sequence ID" value="XM_049408991.1"/>
</dbReference>
<evidence type="ECO:0000256" key="7">
    <source>
        <dbReference type="ARBA" id="ARBA00022840"/>
    </source>
</evidence>
<dbReference type="PROSITE" id="PS50290">
    <property type="entry name" value="PI3_4_KINASE_3"/>
    <property type="match status" value="1"/>
</dbReference>
<dbReference type="FunFam" id="1.10.1070.11:FF:000016">
    <property type="entry name" value="PIK1p Phosphatidylinositol 4-kinase"/>
    <property type="match status" value="1"/>
</dbReference>
<dbReference type="GO" id="GO:0005524">
    <property type="term" value="F:ATP binding"/>
    <property type="evidence" value="ECO:0007669"/>
    <property type="project" value="UniProtKB-KW"/>
</dbReference>
<dbReference type="GO" id="GO:0044182">
    <property type="term" value="P:filamentous growth of a population of unicellular organisms"/>
    <property type="evidence" value="ECO:0007669"/>
    <property type="project" value="UniProtKB-ARBA"/>
</dbReference>
<keyword evidence="7" id="KW-0547">Nucleotide-binding</keyword>
<feature type="compositionally biased region" description="Low complexity" evidence="10">
    <location>
        <begin position="108"/>
        <end position="120"/>
    </location>
</feature>
<dbReference type="GO" id="GO:0046854">
    <property type="term" value="P:phosphatidylinositol phosphate biosynthetic process"/>
    <property type="evidence" value="ECO:0007669"/>
    <property type="project" value="InterPro"/>
</dbReference>
<evidence type="ECO:0000256" key="10">
    <source>
        <dbReference type="SAM" id="MobiDB-lite"/>
    </source>
</evidence>
<comment type="catalytic activity">
    <reaction evidence="1">
        <text>a 1,2-diacyl-sn-glycero-3-phospho-(1D-myo-inositol) + ATP = a 1,2-diacyl-sn-glycero-3-phospho-(1D-myo-inositol 4-phosphate) + ADP + H(+)</text>
        <dbReference type="Rhea" id="RHEA:19877"/>
        <dbReference type="ChEBI" id="CHEBI:15378"/>
        <dbReference type="ChEBI" id="CHEBI:30616"/>
        <dbReference type="ChEBI" id="CHEBI:57880"/>
        <dbReference type="ChEBI" id="CHEBI:58178"/>
        <dbReference type="ChEBI" id="CHEBI:456216"/>
        <dbReference type="EC" id="2.7.1.67"/>
    </reaction>
</comment>
<dbReference type="GO" id="GO:0048015">
    <property type="term" value="P:phosphatidylinositol-mediated signaling"/>
    <property type="evidence" value="ECO:0007669"/>
    <property type="project" value="TreeGrafter"/>
</dbReference>
<keyword evidence="13" id="KW-1185">Reference proteome</keyword>
<evidence type="ECO:0000256" key="4">
    <source>
        <dbReference type="ARBA" id="ARBA00012169"/>
    </source>
</evidence>